<dbReference type="InterPro" id="IPR035914">
    <property type="entry name" value="Sperma_CUB_dom_sf"/>
</dbReference>
<evidence type="ECO:0000256" key="5">
    <source>
        <dbReference type="SAM" id="Phobius"/>
    </source>
</evidence>
<sequence length="309" mass="33211">MPTNSASAENEHFAKPEISRSLTANNENTTRNGNGTESVELSPLIPSTTVSPRKDKLPSPLPLSDDNDKLVLPAANEQPNCFTKNYRYILIGVGVILALAAIVTIIVLVSSSAGRQKMPCVPSNYSGSEGVLLSHAFNTSLDYGSNMNCMYRITVPASNVIRITVNSFKTEKGNDKLFIYDGSSAESPEVATWSGTLDAGMQLESTGNTLTAKFVTDGSNNQAGFSISYSQSTRSVCLPSDYSGPDGVLLSPGFSTNQNYGFNQNCTYHITVPANYVIRLTVNSFITEECCDKLYIYDGSSTASPLLET</sequence>
<keyword evidence="1" id="KW-0677">Repeat</keyword>
<reference evidence="8" key="1">
    <citation type="submission" date="2022-11" db="UniProtKB">
        <authorList>
            <consortium name="WormBaseParasite"/>
        </authorList>
    </citation>
    <scope>IDENTIFICATION</scope>
</reference>
<dbReference type="Proteomes" id="UP000887566">
    <property type="component" value="Unplaced"/>
</dbReference>
<evidence type="ECO:0000313" key="8">
    <source>
        <dbReference type="WBParaSite" id="PSAMB.scaffold1032size36910.g10747.t1"/>
    </source>
</evidence>
<comment type="caution">
    <text evidence="3">Lacks conserved residue(s) required for the propagation of feature annotation.</text>
</comment>
<dbReference type="CDD" id="cd00041">
    <property type="entry name" value="CUB"/>
    <property type="match status" value="2"/>
</dbReference>
<feature type="compositionally biased region" description="Basic and acidic residues" evidence="4">
    <location>
        <begin position="9"/>
        <end position="18"/>
    </location>
</feature>
<evidence type="ECO:0000256" key="2">
    <source>
        <dbReference type="ARBA" id="ARBA00023157"/>
    </source>
</evidence>
<accession>A0A914UIL1</accession>
<dbReference type="Pfam" id="PF00431">
    <property type="entry name" value="CUB"/>
    <property type="match status" value="2"/>
</dbReference>
<keyword evidence="5" id="KW-0472">Membrane</keyword>
<evidence type="ECO:0000313" key="7">
    <source>
        <dbReference type="Proteomes" id="UP000887566"/>
    </source>
</evidence>
<feature type="compositionally biased region" description="Low complexity" evidence="4">
    <location>
        <begin position="23"/>
        <end position="37"/>
    </location>
</feature>
<feature type="region of interest" description="Disordered" evidence="4">
    <location>
        <begin position="1"/>
        <end position="64"/>
    </location>
</feature>
<keyword evidence="7" id="KW-1185">Reference proteome</keyword>
<dbReference type="InterPro" id="IPR000859">
    <property type="entry name" value="CUB_dom"/>
</dbReference>
<name>A0A914UIL1_9BILA</name>
<feature type="domain" description="CUB" evidence="6">
    <location>
        <begin position="120"/>
        <end position="232"/>
    </location>
</feature>
<dbReference type="SUPFAM" id="SSF49854">
    <property type="entry name" value="Spermadhesin, CUB domain"/>
    <property type="match status" value="2"/>
</dbReference>
<dbReference type="Gene3D" id="2.60.120.290">
    <property type="entry name" value="Spermadhesin, CUB domain"/>
    <property type="match status" value="2"/>
</dbReference>
<dbReference type="AlphaFoldDB" id="A0A914UIL1"/>
<evidence type="ECO:0000256" key="1">
    <source>
        <dbReference type="ARBA" id="ARBA00022737"/>
    </source>
</evidence>
<keyword evidence="5" id="KW-0812">Transmembrane</keyword>
<dbReference type="PANTHER" id="PTHR24251">
    <property type="entry name" value="OVOCHYMASE-RELATED"/>
    <property type="match status" value="1"/>
</dbReference>
<evidence type="ECO:0000256" key="3">
    <source>
        <dbReference type="PROSITE-ProRule" id="PRU00059"/>
    </source>
</evidence>
<organism evidence="7 8">
    <name type="scientific">Plectus sambesii</name>
    <dbReference type="NCBI Taxonomy" id="2011161"/>
    <lineage>
        <taxon>Eukaryota</taxon>
        <taxon>Metazoa</taxon>
        <taxon>Ecdysozoa</taxon>
        <taxon>Nematoda</taxon>
        <taxon>Chromadorea</taxon>
        <taxon>Plectida</taxon>
        <taxon>Plectina</taxon>
        <taxon>Plectoidea</taxon>
        <taxon>Plectidae</taxon>
        <taxon>Plectus</taxon>
    </lineage>
</organism>
<dbReference type="SMART" id="SM00042">
    <property type="entry name" value="CUB"/>
    <property type="match status" value="1"/>
</dbReference>
<evidence type="ECO:0000256" key="4">
    <source>
        <dbReference type="SAM" id="MobiDB-lite"/>
    </source>
</evidence>
<keyword evidence="2" id="KW-1015">Disulfide bond</keyword>
<feature type="transmembrane region" description="Helical" evidence="5">
    <location>
        <begin position="88"/>
        <end position="109"/>
    </location>
</feature>
<dbReference type="WBParaSite" id="PSAMB.scaffold1032size36910.g10747.t1">
    <property type="protein sequence ID" value="PSAMB.scaffold1032size36910.g10747.t1"/>
    <property type="gene ID" value="PSAMB.scaffold1032size36910.g10747"/>
</dbReference>
<proteinExistence type="predicted"/>
<evidence type="ECO:0000259" key="6">
    <source>
        <dbReference type="PROSITE" id="PS01180"/>
    </source>
</evidence>
<protein>
    <submittedName>
        <fullName evidence="8">CUB domain-containing protein</fullName>
    </submittedName>
</protein>
<keyword evidence="5" id="KW-1133">Transmembrane helix</keyword>
<dbReference type="PROSITE" id="PS01180">
    <property type="entry name" value="CUB"/>
    <property type="match status" value="1"/>
</dbReference>